<dbReference type="AlphaFoldDB" id="A0A7H1MLQ7"/>
<dbReference type="EMBL" id="CP043431">
    <property type="protein sequence ID" value="QNT64393.1"/>
    <property type="molecule type" value="Genomic_DNA"/>
</dbReference>
<reference evidence="1 2" key="1">
    <citation type="submission" date="2019-08" db="EMBL/GenBank/DDBJ databases">
        <authorList>
            <person name="Chang H.C."/>
            <person name="Mun S.Y."/>
        </authorList>
    </citation>
    <scope>NUCLEOTIDE SEQUENCE [LARGE SCALE GENOMIC DNA]</scope>
    <source>
        <strain evidence="1 2">SK</strain>
    </source>
</reference>
<dbReference type="RefSeq" id="WP_006846118.1">
    <property type="nucleotide sequence ID" value="NZ_CP026847.1"/>
</dbReference>
<keyword evidence="2" id="KW-1185">Reference proteome</keyword>
<gene>
    <name evidence="1" type="ORF">FY536_03435</name>
</gene>
<dbReference type="Pfam" id="PF20118">
    <property type="entry name" value="DUF6508"/>
    <property type="match status" value="1"/>
</dbReference>
<organism evidence="1 2">
    <name type="scientific">Weissella koreensis</name>
    <dbReference type="NCBI Taxonomy" id="165096"/>
    <lineage>
        <taxon>Bacteria</taxon>
        <taxon>Bacillati</taxon>
        <taxon>Bacillota</taxon>
        <taxon>Bacilli</taxon>
        <taxon>Lactobacillales</taxon>
        <taxon>Lactobacillaceae</taxon>
        <taxon>Weissella</taxon>
    </lineage>
</organism>
<evidence type="ECO:0000313" key="2">
    <source>
        <dbReference type="Proteomes" id="UP000516446"/>
    </source>
</evidence>
<protein>
    <submittedName>
        <fullName evidence="1">Uncharacterized protein</fullName>
    </submittedName>
</protein>
<dbReference type="InterPro" id="IPR045425">
    <property type="entry name" value="DUF6508"/>
</dbReference>
<accession>A0A7H1MLQ7</accession>
<dbReference type="Proteomes" id="UP000516446">
    <property type="component" value="Chromosome"/>
</dbReference>
<sequence>MAQLHDFDFATWDHYLQQQIGKTIPWHAGADHLDHPLYDSELFKMLHEFKGSDFYDAKFQRTLMQKELATPITESDIIDIANDSNDFFKLRAIISMIIENEKFFEGMWAAMLEKGILKKLLQRLHQTTPSDFPIW</sequence>
<name>A0A7H1MLQ7_9LACO</name>
<proteinExistence type="predicted"/>
<evidence type="ECO:0000313" key="1">
    <source>
        <dbReference type="EMBL" id="QNT64393.1"/>
    </source>
</evidence>